<evidence type="ECO:0000256" key="11">
    <source>
        <dbReference type="RuleBase" id="RU003545"/>
    </source>
</evidence>
<dbReference type="PANTHER" id="PTHR20863">
    <property type="entry name" value="ACYL CARRIER PROTEIN"/>
    <property type="match status" value="1"/>
</dbReference>
<dbReference type="GO" id="GO:0009245">
    <property type="term" value="P:lipid A biosynthetic process"/>
    <property type="evidence" value="ECO:0007669"/>
    <property type="project" value="TreeGrafter"/>
</dbReference>
<evidence type="ECO:0000259" key="12">
    <source>
        <dbReference type="PROSITE" id="PS50075"/>
    </source>
</evidence>
<dbReference type="InterPro" id="IPR006162">
    <property type="entry name" value="Ppantetheine_attach_site"/>
</dbReference>
<feature type="modified residue" description="O-(pantetheine 4'-phosphoryl)serine" evidence="9">
    <location>
        <position position="41"/>
    </location>
</feature>
<dbReference type="InterPro" id="IPR036736">
    <property type="entry name" value="ACP-like_sf"/>
</dbReference>
<dbReference type="EMBL" id="MAYW01000387">
    <property type="protein sequence ID" value="ODS29749.1"/>
    <property type="molecule type" value="Genomic_DNA"/>
</dbReference>
<keyword evidence="9" id="KW-0963">Cytoplasm</keyword>
<dbReference type="PROSITE" id="PS50075">
    <property type="entry name" value="CARRIER"/>
    <property type="match status" value="1"/>
</dbReference>
<dbReference type="HAMAP" id="MF_01217">
    <property type="entry name" value="Acyl_carrier"/>
    <property type="match status" value="1"/>
</dbReference>
<keyword evidence="8 9" id="KW-0275">Fatty acid biosynthesis</keyword>
<reference evidence="13 14" key="1">
    <citation type="submission" date="2016-07" db="EMBL/GenBank/DDBJ databases">
        <title>Draft genome of Scalindua rubra, obtained from a brine-seawater interface in the Red Sea, sheds light on salt adaptation in anammox bacteria.</title>
        <authorList>
            <person name="Speth D.R."/>
            <person name="Lagkouvardos I."/>
            <person name="Wang Y."/>
            <person name="Qian P.-Y."/>
            <person name="Dutilh B.E."/>
            <person name="Jetten M.S."/>
        </authorList>
    </citation>
    <scope>NUCLEOTIDE SEQUENCE [LARGE SCALE GENOMIC DNA]</scope>
    <source>
        <strain evidence="13">BSI-1</strain>
    </source>
</reference>
<proteinExistence type="inferred from homology"/>
<organism evidence="13 14">
    <name type="scientific">Candidatus Scalindua rubra</name>
    <dbReference type="NCBI Taxonomy" id="1872076"/>
    <lineage>
        <taxon>Bacteria</taxon>
        <taxon>Pseudomonadati</taxon>
        <taxon>Planctomycetota</taxon>
        <taxon>Candidatus Brocadiia</taxon>
        <taxon>Candidatus Brocadiales</taxon>
        <taxon>Candidatus Scalinduaceae</taxon>
        <taxon>Candidatus Scalindua</taxon>
    </lineage>
</organism>
<evidence type="ECO:0000313" key="14">
    <source>
        <dbReference type="Proteomes" id="UP000094056"/>
    </source>
</evidence>
<evidence type="ECO:0000256" key="5">
    <source>
        <dbReference type="ARBA" id="ARBA00022553"/>
    </source>
</evidence>
<dbReference type="FunFam" id="1.10.1200.10:FF:000003">
    <property type="entry name" value="Acyl carrier protein"/>
    <property type="match status" value="1"/>
</dbReference>
<dbReference type="GO" id="GO:0000036">
    <property type="term" value="F:acyl carrier activity"/>
    <property type="evidence" value="ECO:0007669"/>
    <property type="project" value="UniProtKB-UniRule"/>
</dbReference>
<comment type="similarity">
    <text evidence="2 9">Belongs to the acyl carrier protein (ACP) family.</text>
</comment>
<dbReference type="GO" id="GO:0016020">
    <property type="term" value="C:membrane"/>
    <property type="evidence" value="ECO:0007669"/>
    <property type="project" value="GOC"/>
</dbReference>
<dbReference type="NCBIfam" id="NF002150">
    <property type="entry name" value="PRK00982.1-4"/>
    <property type="match status" value="1"/>
</dbReference>
<dbReference type="PROSITE" id="PS00012">
    <property type="entry name" value="PHOSPHOPANTETHEINE"/>
    <property type="match status" value="1"/>
</dbReference>
<evidence type="ECO:0000256" key="10">
    <source>
        <dbReference type="NCBIfam" id="TIGR00517"/>
    </source>
</evidence>
<sequence length="86" mass="9656">MSTELPSIEERLKNIIIKQLSVGKRPVTLESSFVIDLGADSLDIVELVMELEDEFNISIPDEDAQKMQTVGDAVKYINEHTHKNDA</sequence>
<evidence type="ECO:0000256" key="7">
    <source>
        <dbReference type="ARBA" id="ARBA00023098"/>
    </source>
</evidence>
<dbReference type="NCBIfam" id="TIGR00517">
    <property type="entry name" value="acyl_carrier"/>
    <property type="match status" value="1"/>
</dbReference>
<name>A0A1E3X2G2_9BACT</name>
<feature type="domain" description="Carrier" evidence="12">
    <location>
        <begin position="6"/>
        <end position="81"/>
    </location>
</feature>
<dbReference type="InterPro" id="IPR009081">
    <property type="entry name" value="PP-bd_ACP"/>
</dbReference>
<comment type="PTM">
    <text evidence="11">4'-phosphopantetheine is transferred from CoA to a specific serine of apo-ACP by acpS.</text>
</comment>
<dbReference type="Gene3D" id="1.10.1200.10">
    <property type="entry name" value="ACP-like"/>
    <property type="match status" value="1"/>
</dbReference>
<dbReference type="NCBIfam" id="NF002148">
    <property type="entry name" value="PRK00982.1-2"/>
    <property type="match status" value="1"/>
</dbReference>
<evidence type="ECO:0000256" key="8">
    <source>
        <dbReference type="ARBA" id="ARBA00023160"/>
    </source>
</evidence>
<protein>
    <recommendedName>
        <fullName evidence="9 10">Acyl carrier protein</fullName>
        <shortName evidence="9">ACP</shortName>
    </recommendedName>
</protein>
<keyword evidence="3 9" id="KW-0596">Phosphopantetheine</keyword>
<dbReference type="UniPathway" id="UPA00094"/>
<dbReference type="PANTHER" id="PTHR20863:SF76">
    <property type="entry name" value="CARRIER DOMAIN-CONTAINING PROTEIN"/>
    <property type="match status" value="1"/>
</dbReference>
<dbReference type="SUPFAM" id="SSF47336">
    <property type="entry name" value="ACP-like"/>
    <property type="match status" value="1"/>
</dbReference>
<comment type="PTM">
    <text evidence="9">4'-phosphopantetheine is transferred from CoA to a specific serine of apo-ACP by AcpS. This modification is essential for activity because fatty acids are bound in thioester linkage to the sulfhydryl of the prosthetic group.</text>
</comment>
<evidence type="ECO:0000256" key="3">
    <source>
        <dbReference type="ARBA" id="ARBA00022450"/>
    </source>
</evidence>
<keyword evidence="7 9" id="KW-0443">Lipid metabolism</keyword>
<dbReference type="AlphaFoldDB" id="A0A1E3X2G2"/>
<dbReference type="Pfam" id="PF00550">
    <property type="entry name" value="PP-binding"/>
    <property type="match status" value="1"/>
</dbReference>
<keyword evidence="4 9" id="KW-0444">Lipid biosynthesis</keyword>
<accession>A0A1E3X2G2</accession>
<comment type="pathway">
    <text evidence="1 9 11">Lipid metabolism; fatty acid biosynthesis.</text>
</comment>
<evidence type="ECO:0000313" key="13">
    <source>
        <dbReference type="EMBL" id="ODS29749.1"/>
    </source>
</evidence>
<gene>
    <name evidence="9" type="primary">acpP</name>
    <name evidence="13" type="ORF">SCARUB_05149</name>
</gene>
<dbReference type="PATRIC" id="fig|1872076.5.peg.6201"/>
<evidence type="ECO:0000256" key="9">
    <source>
        <dbReference type="HAMAP-Rule" id="MF_01217"/>
    </source>
</evidence>
<comment type="caution">
    <text evidence="13">The sequence shown here is derived from an EMBL/GenBank/DDBJ whole genome shotgun (WGS) entry which is preliminary data.</text>
</comment>
<dbReference type="InterPro" id="IPR003231">
    <property type="entry name" value="ACP"/>
</dbReference>
<dbReference type="GO" id="GO:0005829">
    <property type="term" value="C:cytosol"/>
    <property type="evidence" value="ECO:0007669"/>
    <property type="project" value="TreeGrafter"/>
</dbReference>
<evidence type="ECO:0000256" key="6">
    <source>
        <dbReference type="ARBA" id="ARBA00022832"/>
    </source>
</evidence>
<evidence type="ECO:0000256" key="2">
    <source>
        <dbReference type="ARBA" id="ARBA00010930"/>
    </source>
</evidence>
<dbReference type="GO" id="GO:0000035">
    <property type="term" value="F:acyl binding"/>
    <property type="evidence" value="ECO:0007669"/>
    <property type="project" value="TreeGrafter"/>
</dbReference>
<comment type="subcellular location">
    <subcellularLocation>
        <location evidence="9">Cytoplasm</location>
    </subcellularLocation>
</comment>
<comment type="function">
    <text evidence="9 11">Carrier of the growing fatty acid chain in fatty acid biosynthesis.</text>
</comment>
<dbReference type="NCBIfam" id="NF002151">
    <property type="entry name" value="PRK00982.1-5"/>
    <property type="match status" value="1"/>
</dbReference>
<keyword evidence="6 9" id="KW-0276">Fatty acid metabolism</keyword>
<dbReference type="Proteomes" id="UP000094056">
    <property type="component" value="Unassembled WGS sequence"/>
</dbReference>
<evidence type="ECO:0000256" key="1">
    <source>
        <dbReference type="ARBA" id="ARBA00005194"/>
    </source>
</evidence>
<evidence type="ECO:0000256" key="4">
    <source>
        <dbReference type="ARBA" id="ARBA00022516"/>
    </source>
</evidence>
<keyword evidence="5 9" id="KW-0597">Phosphoprotein</keyword>